<dbReference type="EMBL" id="GG657757">
    <property type="protein sequence ID" value="EFL30653.1"/>
    <property type="molecule type" value="Genomic_DNA"/>
</dbReference>
<protein>
    <submittedName>
        <fullName evidence="2">Predicted protein</fullName>
    </submittedName>
</protein>
<evidence type="ECO:0000313" key="3">
    <source>
        <dbReference type="Proteomes" id="UP000004184"/>
    </source>
</evidence>
<dbReference type="Proteomes" id="UP000004184">
    <property type="component" value="Unassembled WGS sequence"/>
</dbReference>
<evidence type="ECO:0000313" key="2">
    <source>
        <dbReference type="EMBL" id="EFL30653.1"/>
    </source>
</evidence>
<gene>
    <name evidence="2" type="ORF">SSQG_01171</name>
</gene>
<organism evidence="2 3">
    <name type="scientific">Streptomyces viridochromogenes (strain DSM 40736 / JCM 4977 / BCRC 1201 / Tue 494)</name>
    <dbReference type="NCBI Taxonomy" id="591159"/>
    <lineage>
        <taxon>Bacteria</taxon>
        <taxon>Bacillati</taxon>
        <taxon>Actinomycetota</taxon>
        <taxon>Actinomycetes</taxon>
        <taxon>Kitasatosporales</taxon>
        <taxon>Streptomycetaceae</taxon>
        <taxon>Streptomyces</taxon>
    </lineage>
</organism>
<keyword evidence="3" id="KW-1185">Reference proteome</keyword>
<feature type="region of interest" description="Disordered" evidence="1">
    <location>
        <begin position="1"/>
        <end position="38"/>
    </location>
</feature>
<accession>D9XGN2</accession>
<feature type="compositionally biased region" description="Basic and acidic residues" evidence="1">
    <location>
        <begin position="63"/>
        <end position="78"/>
    </location>
</feature>
<dbReference type="STRING" id="591159.SSQG_01171"/>
<name>D9XGN2_STRVT</name>
<reference evidence="3" key="1">
    <citation type="submission" date="2009-02" db="EMBL/GenBank/DDBJ databases">
        <title>Annotation of Streptomyces viridochromogenes strain DSM 40736.</title>
        <authorList>
            <consortium name="The Broad Institute Genome Sequencing Platform"/>
            <consortium name="Broad Institute Microbial Sequencing Center"/>
            <person name="Fischbach M."/>
            <person name="Godfrey P."/>
            <person name="Ward D."/>
            <person name="Young S."/>
            <person name="Zeng Q."/>
            <person name="Koehrsen M."/>
            <person name="Alvarado L."/>
            <person name="Berlin A.M."/>
            <person name="Bochicchio J."/>
            <person name="Borenstein D."/>
            <person name="Chapman S.B."/>
            <person name="Chen Z."/>
            <person name="Engels R."/>
            <person name="Freedman E."/>
            <person name="Gellesch M."/>
            <person name="Goldberg J."/>
            <person name="Griggs A."/>
            <person name="Gujja S."/>
            <person name="Heilman E.R."/>
            <person name="Heiman D.I."/>
            <person name="Hepburn T.A."/>
            <person name="Howarth C."/>
            <person name="Jen D."/>
            <person name="Larson L."/>
            <person name="Lewis B."/>
            <person name="Mehta T."/>
            <person name="Park D."/>
            <person name="Pearson M."/>
            <person name="Richards J."/>
            <person name="Roberts A."/>
            <person name="Saif S."/>
            <person name="Shea T.D."/>
            <person name="Shenoy N."/>
            <person name="Sisk P."/>
            <person name="Stolte C."/>
            <person name="Sykes S.N."/>
            <person name="Thomson T."/>
            <person name="Walk T."/>
            <person name="White J."/>
            <person name="Yandava C."/>
            <person name="Straight P."/>
            <person name="Clardy J."/>
            <person name="Hung D."/>
            <person name="Kolter R."/>
            <person name="Mekalanos J."/>
            <person name="Walker S."/>
            <person name="Walsh C.T."/>
            <person name="Wieland-Brown L.C."/>
            <person name="Haas B."/>
            <person name="Nusbaum C."/>
            <person name="Birren B."/>
        </authorList>
    </citation>
    <scope>NUCLEOTIDE SEQUENCE [LARGE SCALE GENOMIC DNA]</scope>
    <source>
        <strain evidence="3">DSM 40736 / JCM 4977 / BCRC 1201 / Tue 494</strain>
    </source>
</reference>
<dbReference type="HOGENOM" id="CLU_2526231_0_0_11"/>
<sequence length="84" mass="8459">MSLPSSSDGSRWPGTPVADLLDRGTAPLGPTAAQDRPLAGEIVRAAELARARHLPASVTGPGPHRDAGAGPDDIRTEADAAAVV</sequence>
<dbReference type="RefSeq" id="WP_003988768.1">
    <property type="nucleotide sequence ID" value="NZ_GG657757.1"/>
</dbReference>
<dbReference type="AlphaFoldDB" id="D9XGN2"/>
<feature type="region of interest" description="Disordered" evidence="1">
    <location>
        <begin position="53"/>
        <end position="84"/>
    </location>
</feature>
<proteinExistence type="predicted"/>
<evidence type="ECO:0000256" key="1">
    <source>
        <dbReference type="SAM" id="MobiDB-lite"/>
    </source>
</evidence>